<evidence type="ECO:0000313" key="1">
    <source>
        <dbReference type="EMBL" id="RDH40914.1"/>
    </source>
</evidence>
<keyword evidence="2" id="KW-1185">Reference proteome</keyword>
<organism evidence="1 2">
    <name type="scientific">Candidatus Aquirickettsiella gammari</name>
    <dbReference type="NCBI Taxonomy" id="2016198"/>
    <lineage>
        <taxon>Bacteria</taxon>
        <taxon>Pseudomonadati</taxon>
        <taxon>Pseudomonadota</taxon>
        <taxon>Gammaproteobacteria</taxon>
        <taxon>Legionellales</taxon>
        <taxon>Coxiellaceae</taxon>
        <taxon>Candidatus Aquirickettsiella</taxon>
    </lineage>
</organism>
<dbReference type="AlphaFoldDB" id="A0A370CKQ1"/>
<dbReference type="Proteomes" id="UP000226429">
    <property type="component" value="Unassembled WGS sequence"/>
</dbReference>
<comment type="caution">
    <text evidence="1">The sequence shown here is derived from an EMBL/GenBank/DDBJ whole genome shotgun (WGS) entry which is preliminary data.</text>
</comment>
<sequence length="1026" mass="116994">MKHIFAIDKSGSTGGPNSKYWNKVQEIIKKTSSDDDNTLYILWSSLKIGSFTEIKNIPGQYGGQGCTNPFVFVDFLSKEIKKENIPSSDLKLTIITDGEIATLGRPSKEDTEQCISKCDKTLKSLEIKFSDLQIYFISTDAENSSMNLSVAVPFTDRAKKFKTYVYDLLEGQELEKAVEKKLKEIGLDCDDNDEIRNGLQGQLALNKTKSIKEQIRLDLNKYLNNPQLFVQESDEIIGQIKDQNPGRDAQAPQLQRLHQEAVSLQKNLLNTILADKRKVSADEDKENFIQLRELLVETNANTYTSKGSKKKEILKRMKDIIKPCNSDDLESLVNESIKNIISLCAKGISVDFRDSNRNNNPKNNRLARAEGTNDSVPLNDLELGDIADSAYECSIMFDKDIPLLFVPKGNATVFSSLENSDAYTNNPLLILDNPNLISRLSEIIDLDIGLETAIKMKLISEDRDTDSELNAYKTSKSKTLFLSPTTRRQLGAFLSLENKPNHNIANRHALSEIFFGNNKLLSLSALWLAVVYFFCKEHRYNSEDENSVKLMNAFKAYLIECLKSSRSRITLSGDAAIQPFSECPLDLAIYYCVISPFIDGCEDGPSNRLRHIITEYHLKLLDLLGYSYDREWTLHQITRYRVFELMMREEKKLNSQLRNWLRCSFQNSMRLEEDGRIVLLNGKSTLNPASLRVRIKSVDKKDLGDQGNNDYLHEFPLPKLANKDEGSNGERLTLELIDATALDETSDEYLKSLSITELFALEKLLDKTKTTAKIIIPNDLILGSIPDPIKKYGYPVENEQLYKSINHKVSPITMRPPMVDASGNYWKLASEKKLGCKPEQQLSVYNFYQNYVRDKRDYPSKDNLIRYIADKQARKMGPLKYTLPKNIEYIVEKVISDYSEAMGKSKLSPDRFIEKVDQSSDIAKRFELDNSDLRMLEHILSEMGCELSDKSIVEAKEIFYERSLTLSNEKSKVYEDRETFEEYHFPKVLKKYHTAKEGFQMHKFFGTSASNETVNSPSNGSYSFSK</sequence>
<proteinExistence type="predicted"/>
<reference evidence="1 2" key="2">
    <citation type="journal article" date="2018" name="J. Invertebr. Pathol.">
        <title>'Candidatus Aquirickettsiella gammari' (Gammaproteobacteria: Legionellales: Coxiellaceae): A bacterial pathogen of the freshwater crustacean Gammarus fossarum (Malacostraca: Amphipoda).</title>
        <authorList>
            <person name="Bojko J."/>
            <person name="Dunn A.M."/>
            <person name="Stebbing P.D."/>
            <person name="van Aerle R."/>
            <person name="Bacela-Spychalska K."/>
            <person name="Bean T.P."/>
            <person name="Urrutia A."/>
            <person name="Stentiford G.D."/>
        </authorList>
    </citation>
    <scope>NUCLEOTIDE SEQUENCE [LARGE SCALE GENOMIC DNA]</scope>
    <source>
        <strain evidence="1">RA15029</strain>
    </source>
</reference>
<accession>A0A370CKQ1</accession>
<reference evidence="1 2" key="1">
    <citation type="journal article" date="2017" name="Int. J. Syst. Evol. Microbiol.">
        <title>Aquarickettsiella crustaci n. gen. n. sp. (Gammaproteobacteria: Legionellales: Coxiellaceae); a bacterial pathogen of the freshwater crustacean: Gammarus fossarum (Malacostraca: Amphipoda).</title>
        <authorList>
            <person name="Bojko J."/>
            <person name="Dunn A.M."/>
            <person name="Stebbing P.D."/>
            <person name="Van Aerle R."/>
            <person name="Bacela-Spychalska K."/>
            <person name="Bean T.P."/>
            <person name="Stentiford G.D."/>
        </authorList>
    </citation>
    <scope>NUCLEOTIDE SEQUENCE [LARGE SCALE GENOMIC DNA]</scope>
    <source>
        <strain evidence="1">RA15029</strain>
    </source>
</reference>
<protein>
    <submittedName>
        <fullName evidence="1">Uncharacterized protein</fullName>
    </submittedName>
</protein>
<gene>
    <name evidence="1" type="ORF">CFE62_001925</name>
</gene>
<dbReference type="EMBL" id="NMOS02000003">
    <property type="protein sequence ID" value="RDH40914.1"/>
    <property type="molecule type" value="Genomic_DNA"/>
</dbReference>
<name>A0A370CKQ1_9COXI</name>
<evidence type="ECO:0000313" key="2">
    <source>
        <dbReference type="Proteomes" id="UP000226429"/>
    </source>
</evidence>